<proteinExistence type="predicted"/>
<organism evidence="1 2">
    <name type="scientific">Streptomyces achmelvichensis</name>
    <dbReference type="NCBI Taxonomy" id="3134111"/>
    <lineage>
        <taxon>Bacteria</taxon>
        <taxon>Bacillati</taxon>
        <taxon>Actinomycetota</taxon>
        <taxon>Actinomycetes</taxon>
        <taxon>Kitasatosporales</taxon>
        <taxon>Streptomycetaceae</taxon>
        <taxon>Streptomyces</taxon>
    </lineage>
</organism>
<reference evidence="1" key="1">
    <citation type="submission" date="2024-03" db="EMBL/GenBank/DDBJ databases">
        <title>Novel Streptomyces species of biotechnological and ecological value are a feature of Machair soil.</title>
        <authorList>
            <person name="Prole J.R."/>
            <person name="Goodfellow M."/>
            <person name="Allenby N."/>
            <person name="Ward A.C."/>
        </authorList>
    </citation>
    <scope>NUCLEOTIDE SEQUENCE</scope>
    <source>
        <strain evidence="1">MS2.AVA.5</strain>
    </source>
</reference>
<name>A0ACC6Q9F6_9ACTN</name>
<evidence type="ECO:0000313" key="1">
    <source>
        <dbReference type="EMBL" id="MEJ8640211.1"/>
    </source>
</evidence>
<keyword evidence="2" id="KW-1185">Reference proteome</keyword>
<comment type="caution">
    <text evidence="1">The sequence shown here is derived from an EMBL/GenBank/DDBJ whole genome shotgun (WGS) entry which is preliminary data.</text>
</comment>
<dbReference type="Proteomes" id="UP001377168">
    <property type="component" value="Unassembled WGS sequence"/>
</dbReference>
<sequence length="97" mass="10315">MTTTETPEAEPLTAGQLCDLLSRFPRDHIVVLSADADGTSGYAPAADVVEGMYAMDDHLCGTAYPTSEVLARDEQARRTFGALPDDAVPAVVLYPTD</sequence>
<protein>
    <submittedName>
        <fullName evidence="1">Uncharacterized protein</fullName>
    </submittedName>
</protein>
<dbReference type="EMBL" id="JBBKAJ010000039">
    <property type="protein sequence ID" value="MEJ8640211.1"/>
    <property type="molecule type" value="Genomic_DNA"/>
</dbReference>
<gene>
    <name evidence="1" type="ORF">WKI67_43805</name>
</gene>
<accession>A0ACC6Q9F6</accession>
<evidence type="ECO:0000313" key="2">
    <source>
        <dbReference type="Proteomes" id="UP001377168"/>
    </source>
</evidence>